<gene>
    <name evidence="1" type="ORF">N0392_10710</name>
</gene>
<dbReference type="AlphaFoldDB" id="A0A9Q4CPN6"/>
<dbReference type="OrthoDB" id="8612200at2"/>
<comment type="caution">
    <text evidence="1">The sequence shown here is derived from an EMBL/GenBank/DDBJ whole genome shotgun (WGS) entry which is preliminary data.</text>
</comment>
<evidence type="ECO:0000313" key="2">
    <source>
        <dbReference type="Proteomes" id="UP001076655"/>
    </source>
</evidence>
<protein>
    <submittedName>
        <fullName evidence="1">Uncharacterized protein</fullName>
    </submittedName>
</protein>
<proteinExistence type="predicted"/>
<name>A0A9Q4CPN6_MORMO</name>
<dbReference type="RefSeq" id="WP_046895116.1">
    <property type="nucleotide sequence ID" value="NZ_BRRE01000010.1"/>
</dbReference>
<organism evidence="1 2">
    <name type="scientific">Morganella morganii</name>
    <name type="common">Proteus morganii</name>
    <dbReference type="NCBI Taxonomy" id="582"/>
    <lineage>
        <taxon>Bacteria</taxon>
        <taxon>Pseudomonadati</taxon>
        <taxon>Pseudomonadota</taxon>
        <taxon>Gammaproteobacteria</taxon>
        <taxon>Enterobacterales</taxon>
        <taxon>Morganellaceae</taxon>
        <taxon>Morganella</taxon>
    </lineage>
</organism>
<reference evidence="1" key="1">
    <citation type="submission" date="2022-08" db="EMBL/GenBank/DDBJ databases">
        <authorList>
            <person name="Dale J.L."/>
        </authorList>
    </citation>
    <scope>NUCLEOTIDE SEQUENCE</scope>
    <source>
        <strain evidence="1">2022EL-00758</strain>
    </source>
</reference>
<accession>A0A9Q4CPN6</accession>
<dbReference type="Proteomes" id="UP001076655">
    <property type="component" value="Unassembled WGS sequence"/>
</dbReference>
<evidence type="ECO:0000313" key="1">
    <source>
        <dbReference type="EMBL" id="MCY0790149.1"/>
    </source>
</evidence>
<sequence length="76" mass="9087">MDNTRNRAWRRFKNRINKSRDQKHDASLYDYPAEKCWKMMYGRSEKMIRAAQLGMAYPQISQAVLTRNACDEEDKV</sequence>
<dbReference type="EMBL" id="JAPNMI010000005">
    <property type="protein sequence ID" value="MCY0790149.1"/>
    <property type="molecule type" value="Genomic_DNA"/>
</dbReference>